<dbReference type="EMBL" id="JABFAC010244965">
    <property type="protein sequence ID" value="MBA0636221.1"/>
    <property type="molecule type" value="Genomic_DNA"/>
</dbReference>
<feature type="non-terminal residue" evidence="1">
    <location>
        <position position="39"/>
    </location>
</feature>
<gene>
    <name evidence="1" type="ORF">Godav_025676</name>
</gene>
<comment type="caution">
    <text evidence="1">The sequence shown here is derived from an EMBL/GenBank/DDBJ whole genome shotgun (WGS) entry which is preliminary data.</text>
</comment>
<keyword evidence="2" id="KW-1185">Reference proteome</keyword>
<evidence type="ECO:0000313" key="2">
    <source>
        <dbReference type="Proteomes" id="UP000593561"/>
    </source>
</evidence>
<name>A0A7J8TDI1_GOSDV</name>
<reference evidence="1 2" key="1">
    <citation type="journal article" date="2019" name="Genome Biol. Evol.">
        <title>Insights into the evolution of the New World diploid cottons (Gossypium, subgenus Houzingenia) based on genome sequencing.</title>
        <authorList>
            <person name="Grover C.E."/>
            <person name="Arick M.A. 2nd"/>
            <person name="Thrash A."/>
            <person name="Conover J.L."/>
            <person name="Sanders W.S."/>
            <person name="Peterson D.G."/>
            <person name="Frelichowski J.E."/>
            <person name="Scheffler J.A."/>
            <person name="Scheffler B.E."/>
            <person name="Wendel J.F."/>
        </authorList>
    </citation>
    <scope>NUCLEOTIDE SEQUENCE [LARGE SCALE GENOMIC DNA]</scope>
    <source>
        <strain evidence="1">27</strain>
        <tissue evidence="1">Leaf</tissue>
    </source>
</reference>
<proteinExistence type="predicted"/>
<protein>
    <submittedName>
        <fullName evidence="1">Uncharacterized protein</fullName>
    </submittedName>
</protein>
<organism evidence="1 2">
    <name type="scientific">Gossypium davidsonii</name>
    <name type="common">Davidson's cotton</name>
    <name type="synonym">Gossypium klotzschianum subsp. davidsonii</name>
    <dbReference type="NCBI Taxonomy" id="34287"/>
    <lineage>
        <taxon>Eukaryota</taxon>
        <taxon>Viridiplantae</taxon>
        <taxon>Streptophyta</taxon>
        <taxon>Embryophyta</taxon>
        <taxon>Tracheophyta</taxon>
        <taxon>Spermatophyta</taxon>
        <taxon>Magnoliopsida</taxon>
        <taxon>eudicotyledons</taxon>
        <taxon>Gunneridae</taxon>
        <taxon>Pentapetalae</taxon>
        <taxon>rosids</taxon>
        <taxon>malvids</taxon>
        <taxon>Malvales</taxon>
        <taxon>Malvaceae</taxon>
        <taxon>Malvoideae</taxon>
        <taxon>Gossypium</taxon>
    </lineage>
</organism>
<evidence type="ECO:0000313" key="1">
    <source>
        <dbReference type="EMBL" id="MBA0636221.1"/>
    </source>
</evidence>
<dbReference type="Proteomes" id="UP000593561">
    <property type="component" value="Unassembled WGS sequence"/>
</dbReference>
<dbReference type="AlphaFoldDB" id="A0A7J8TDI1"/>
<sequence length="39" mass="5028">MVVFYPILTQFFYQRKTKRWRPRSLNRHPRLPRSLLRRL</sequence>
<accession>A0A7J8TDI1</accession>